<feature type="compositionally biased region" description="Acidic residues" evidence="4">
    <location>
        <begin position="680"/>
        <end position="689"/>
    </location>
</feature>
<feature type="region of interest" description="Disordered" evidence="4">
    <location>
        <begin position="216"/>
        <end position="237"/>
    </location>
</feature>
<evidence type="ECO:0000256" key="2">
    <source>
        <dbReference type="ARBA" id="ARBA00022553"/>
    </source>
</evidence>
<keyword evidence="5" id="KW-1185">Reference proteome</keyword>
<reference evidence="6" key="1">
    <citation type="submission" date="2025-08" db="UniProtKB">
        <authorList>
            <consortium name="RefSeq"/>
        </authorList>
    </citation>
    <scope>IDENTIFICATION</scope>
    <source>
        <tissue evidence="6">Leaf</tissue>
    </source>
</reference>
<feature type="compositionally biased region" description="Acidic residues" evidence="4">
    <location>
        <begin position="458"/>
        <end position="467"/>
    </location>
</feature>
<feature type="region of interest" description="Disordered" evidence="4">
    <location>
        <begin position="564"/>
        <end position="617"/>
    </location>
</feature>
<protein>
    <submittedName>
        <fullName evidence="6">Uncharacterized protein C57A7.06</fullName>
    </submittedName>
</protein>
<organism evidence="5 6">
    <name type="scientific">Rhodamnia argentea</name>
    <dbReference type="NCBI Taxonomy" id="178133"/>
    <lineage>
        <taxon>Eukaryota</taxon>
        <taxon>Viridiplantae</taxon>
        <taxon>Streptophyta</taxon>
        <taxon>Embryophyta</taxon>
        <taxon>Tracheophyta</taxon>
        <taxon>Spermatophyta</taxon>
        <taxon>Magnoliopsida</taxon>
        <taxon>eudicotyledons</taxon>
        <taxon>Gunneridae</taxon>
        <taxon>Pentapetalae</taxon>
        <taxon>rosids</taxon>
        <taxon>malvids</taxon>
        <taxon>Myrtales</taxon>
        <taxon>Myrtaceae</taxon>
        <taxon>Myrtoideae</taxon>
        <taxon>Myrteae</taxon>
        <taxon>Australasian group</taxon>
        <taxon>Rhodamnia</taxon>
    </lineage>
</organism>
<dbReference type="Pfam" id="PF04615">
    <property type="entry name" value="Utp14"/>
    <property type="match status" value="1"/>
</dbReference>
<dbReference type="PANTHER" id="PTHR14150">
    <property type="entry name" value="U3 SMALL NUCLEOLAR RNA-ASSOCIATED PROTEIN 14"/>
    <property type="match status" value="1"/>
</dbReference>
<feature type="region of interest" description="Disordered" evidence="4">
    <location>
        <begin position="1"/>
        <end position="197"/>
    </location>
</feature>
<feature type="compositionally biased region" description="Acidic residues" evidence="4">
    <location>
        <begin position="66"/>
        <end position="77"/>
    </location>
</feature>
<gene>
    <name evidence="6" type="primary">LOC115742484</name>
</gene>
<feature type="compositionally biased region" description="Polar residues" evidence="4">
    <location>
        <begin position="13"/>
        <end position="23"/>
    </location>
</feature>
<dbReference type="GO" id="GO:0006364">
    <property type="term" value="P:rRNA processing"/>
    <property type="evidence" value="ECO:0007669"/>
    <property type="project" value="InterPro"/>
</dbReference>
<feature type="compositionally biased region" description="Basic and acidic residues" evidence="4">
    <location>
        <begin position="1"/>
        <end position="10"/>
    </location>
</feature>
<dbReference type="GO" id="GO:0032040">
    <property type="term" value="C:small-subunit processome"/>
    <property type="evidence" value="ECO:0007669"/>
    <property type="project" value="InterPro"/>
</dbReference>
<evidence type="ECO:0000313" key="5">
    <source>
        <dbReference type="Proteomes" id="UP000827889"/>
    </source>
</evidence>
<evidence type="ECO:0000256" key="4">
    <source>
        <dbReference type="SAM" id="MobiDB-lite"/>
    </source>
</evidence>
<dbReference type="KEGG" id="rarg:115742484"/>
<feature type="compositionally biased region" description="Polar residues" evidence="4">
    <location>
        <begin position="597"/>
        <end position="610"/>
    </location>
</feature>
<feature type="region of interest" description="Disordered" evidence="4">
    <location>
        <begin position="656"/>
        <end position="706"/>
    </location>
</feature>
<name>A0A8B8PCX5_9MYRT</name>
<keyword evidence="3" id="KW-0539">Nucleus</keyword>
<dbReference type="GeneID" id="115742484"/>
<evidence type="ECO:0000256" key="3">
    <source>
        <dbReference type="ARBA" id="ARBA00023242"/>
    </source>
</evidence>
<dbReference type="RefSeq" id="XP_030532646.2">
    <property type="nucleotide sequence ID" value="XM_030676786.2"/>
</dbReference>
<accession>A0A8B8PCX5</accession>
<dbReference type="AlphaFoldDB" id="A0A8B8PCX5"/>
<feature type="compositionally biased region" description="Basic and acidic residues" evidence="4">
    <location>
        <begin position="867"/>
        <end position="887"/>
    </location>
</feature>
<keyword evidence="2" id="KW-0597">Phosphoprotein</keyword>
<feature type="compositionally biased region" description="Basic residues" evidence="4">
    <location>
        <begin position="33"/>
        <end position="44"/>
    </location>
</feature>
<sequence length="898" mass="102167">MAEKKSKSGDSGRPNNKRNQSMSKTLPKDKNNNKKLKNKRKRTGPRLPNALRKEVERLNPLRPSDSEGEEIDSDEAEFGNGRDVYEYEEEAPPEESRRNRRFDPVDNLEYELPDEFEDEIVSSDDEEDVGRSDDANLSDAEAEDDEGRHIRMLQEITGMPSETFQGKKRKKGDLVVSEAYPESEFNPSHNVGDGDGRITIQDLLDPLHGKAGYSKLRKRTSQMERKPMSIQAPLPKPYREKLERKVAYEQSKKDITKWEPLVKRNREAPTIYFDQDLDLGFSTVGAIASEFEPRTEFEKKIASLVHDDKVKEAHEKDGARLLELNKTSIEDEKERRDRIAKMRSLLFRHEIKQKHIKKIKSKTYHRLMKKDRAKATSAQIEMDPEAAKEQAMKQEFKRAEERMTLKHKNSSKWAKRILQRGLTTQDEGTRAAISEQLHQHALLTRKMNSMKDGSSSEESSDEYDDENSVGSDQDKENLLAKAKEKTLKVFEEDDEVPNTGVLSLPFMARGLKKKRDAAVEEARLALQEYESSSKQMEDSQGIEDTKENSMKGRMVFGAVQLQAPGANNVSKSEKTYDDSDGEDDMETRENIDGGSHSGNDMQNQVQNGSTVLHPDSETHDYSVFKSFDDIVKNPGAKTTYEVAIFASDGWRKMKGSNKETAMKKKQDLLEPASQKKDLEEASGDSDTESEGQMVDGILSSGPTQSYELPSQADLIRHAFAGDDVEEDFDKHKMEILNEENPEPEKPIVLPGWGQWTHIQQKKGLPSWMLREHENAKKTRQDALKKRKDAHLKNVIISEKVDKKAEKLHTKSLPFPFTSKDVFEQSIRMPIGPEFNPATAIGALNRPEVVKKSGTIIKPIKFEEVNPHEKAEYGNEQKHLSKKKEVGKSSKKNRAKAKN</sequence>
<feature type="region of interest" description="Disordered" evidence="4">
    <location>
        <begin position="445"/>
        <end position="476"/>
    </location>
</feature>
<proteinExistence type="predicted"/>
<feature type="region of interest" description="Disordered" evidence="4">
    <location>
        <begin position="867"/>
        <end position="898"/>
    </location>
</feature>
<feature type="compositionally biased region" description="Acidic residues" evidence="4">
    <location>
        <begin position="106"/>
        <end position="128"/>
    </location>
</feature>
<feature type="compositionally biased region" description="Basic and acidic residues" evidence="4">
    <location>
        <begin position="656"/>
        <end position="679"/>
    </location>
</feature>
<dbReference type="InterPro" id="IPR006709">
    <property type="entry name" value="SSU_processome_Utp14"/>
</dbReference>
<comment type="subcellular location">
    <subcellularLocation>
        <location evidence="1">Nucleus</location>
        <location evidence="1">Nucleolus</location>
    </subcellularLocation>
</comment>
<dbReference type="PANTHER" id="PTHR14150:SF12">
    <property type="entry name" value="U3 SMALL NUCLEOLAR RNA-ASSOCIATED PROTEIN 14 HOMOLOG A"/>
    <property type="match status" value="1"/>
</dbReference>
<feature type="compositionally biased region" description="Basic and acidic residues" evidence="4">
    <location>
        <begin position="94"/>
        <end position="104"/>
    </location>
</feature>
<evidence type="ECO:0000256" key="1">
    <source>
        <dbReference type="ARBA" id="ARBA00004604"/>
    </source>
</evidence>
<evidence type="ECO:0000313" key="6">
    <source>
        <dbReference type="RefSeq" id="XP_030532646.2"/>
    </source>
</evidence>
<feature type="compositionally biased region" description="Basic residues" evidence="4">
    <location>
        <begin position="888"/>
        <end position="898"/>
    </location>
</feature>
<dbReference type="Proteomes" id="UP000827889">
    <property type="component" value="Chromosome 7"/>
</dbReference>